<feature type="compositionally biased region" description="Basic residues" evidence="1">
    <location>
        <begin position="497"/>
        <end position="508"/>
    </location>
</feature>
<evidence type="ECO:0000313" key="2">
    <source>
        <dbReference type="EMBL" id="OHT06965.1"/>
    </source>
</evidence>
<feature type="region of interest" description="Disordered" evidence="1">
    <location>
        <begin position="474"/>
        <end position="510"/>
    </location>
</feature>
<evidence type="ECO:0000313" key="3">
    <source>
        <dbReference type="Proteomes" id="UP000179807"/>
    </source>
</evidence>
<feature type="compositionally biased region" description="Polar residues" evidence="1">
    <location>
        <begin position="529"/>
        <end position="550"/>
    </location>
</feature>
<protein>
    <submittedName>
        <fullName evidence="2">Uncharacterized protein</fullName>
    </submittedName>
</protein>
<dbReference type="GeneID" id="94838676"/>
<dbReference type="EMBL" id="MLAK01000709">
    <property type="protein sequence ID" value="OHT06965.1"/>
    <property type="molecule type" value="Genomic_DNA"/>
</dbReference>
<feature type="compositionally biased region" description="Polar residues" evidence="1">
    <location>
        <begin position="474"/>
        <end position="495"/>
    </location>
</feature>
<evidence type="ECO:0000256" key="1">
    <source>
        <dbReference type="SAM" id="MobiDB-lite"/>
    </source>
</evidence>
<dbReference type="AlphaFoldDB" id="A0A1J4KBX1"/>
<dbReference type="Proteomes" id="UP000179807">
    <property type="component" value="Unassembled WGS sequence"/>
</dbReference>
<keyword evidence="3" id="KW-1185">Reference proteome</keyword>
<comment type="caution">
    <text evidence="2">The sequence shown here is derived from an EMBL/GenBank/DDBJ whole genome shotgun (WGS) entry which is preliminary data.</text>
</comment>
<proteinExistence type="predicted"/>
<reference evidence="2" key="1">
    <citation type="submission" date="2016-10" db="EMBL/GenBank/DDBJ databases">
        <authorList>
            <person name="Benchimol M."/>
            <person name="Almeida L.G."/>
            <person name="Vasconcelos A.T."/>
            <person name="Perreira-Neves A."/>
            <person name="Rosa I.A."/>
            <person name="Tasca T."/>
            <person name="Bogo M.R."/>
            <person name="de Souza W."/>
        </authorList>
    </citation>
    <scope>NUCLEOTIDE SEQUENCE [LARGE SCALE GENOMIC DNA]</scope>
    <source>
        <strain evidence="2">K</strain>
    </source>
</reference>
<feature type="region of interest" description="Disordered" evidence="1">
    <location>
        <begin position="529"/>
        <end position="565"/>
    </location>
</feature>
<accession>A0A1J4KBX1</accession>
<dbReference type="VEuPathDB" id="TrichDB:TRFO_24837"/>
<feature type="compositionally biased region" description="Basic and acidic residues" evidence="1">
    <location>
        <begin position="551"/>
        <end position="562"/>
    </location>
</feature>
<name>A0A1J4KBX1_9EUKA</name>
<sequence length="603" mass="68389">MRLNDFFQSIQFFYSVFSSDNLDFPEMERTRGVMSKKHSGSHNFVLLMNEHRSCYIQPEKSANCTCDRNMFRKAEDINKSVKVFKHMCYKTISLKQKNNTLQEQQTPKIVVNNDSNAISNNNQNYGHENAKFGLSSQPDSHFPEIDQKFEPKQQQEHVDLNMANHNQLVQSVQHNETISFSKNCIESTSTHFPNLNPQSPPTKEHSFKPNYRFPENIDPVMKVAKELSPLHANSKKHIDTPDFPSSNQHVVPFPKDIFPSDDESSDICTQNHRHLFKDTLSNMLNDPMIGTIDNPTNDAINQSTNNASNQSRFDNFDHILLEDADDSSKVSNIFSQLRQNYQLDSTNLVNLNTSQLLNTVQFIQHVQDKKTYPFEKISPILDVIQLQVTSTVTYLQQLLSQAQQTKTILTNIQSNQMATLPSPQSGIMENSCDQLQNNSTTDISNLNNIENLLNTCSEANGQLAESVAGNISPNTSANIDNPVPNATKTTCTNRSVPKPKRTYRKRAVPQKDCSIATKSFQQLQKMLSNPNSQITGQLTPNISKRNQINENNEKPNSHKKTDQNNLAVDSKLDFETLFSRCLQNKLQNSLLFISPNQKDSGSE</sequence>
<gene>
    <name evidence="2" type="ORF">TRFO_24837</name>
</gene>
<organism evidence="2 3">
    <name type="scientific">Tritrichomonas foetus</name>
    <dbReference type="NCBI Taxonomy" id="1144522"/>
    <lineage>
        <taxon>Eukaryota</taxon>
        <taxon>Metamonada</taxon>
        <taxon>Parabasalia</taxon>
        <taxon>Tritrichomonadida</taxon>
        <taxon>Tritrichomonadidae</taxon>
        <taxon>Tritrichomonas</taxon>
    </lineage>
</organism>
<dbReference type="RefSeq" id="XP_068360101.1">
    <property type="nucleotide sequence ID" value="XM_068503972.1"/>
</dbReference>